<evidence type="ECO:0000256" key="4">
    <source>
        <dbReference type="ARBA" id="ARBA00022692"/>
    </source>
</evidence>
<evidence type="ECO:0000256" key="7">
    <source>
        <dbReference type="ARBA" id="ARBA00023136"/>
    </source>
</evidence>
<dbReference type="PROSITE" id="PS01209">
    <property type="entry name" value="LDLRA_1"/>
    <property type="match status" value="2"/>
</dbReference>
<dbReference type="Gene3D" id="2.10.25.10">
    <property type="entry name" value="Laminin"/>
    <property type="match status" value="1"/>
</dbReference>
<dbReference type="EMBL" id="CATQJL010000223">
    <property type="protein sequence ID" value="CAJ0597213.1"/>
    <property type="molecule type" value="Genomic_DNA"/>
</dbReference>
<keyword evidence="2" id="KW-0245">EGF-like domain</keyword>
<organism evidence="14 15">
    <name type="scientific">Cylicocyclus nassatus</name>
    <name type="common">Nematode worm</name>
    <dbReference type="NCBI Taxonomy" id="53992"/>
    <lineage>
        <taxon>Eukaryota</taxon>
        <taxon>Metazoa</taxon>
        <taxon>Ecdysozoa</taxon>
        <taxon>Nematoda</taxon>
        <taxon>Chromadorea</taxon>
        <taxon>Rhabditida</taxon>
        <taxon>Rhabditina</taxon>
        <taxon>Rhabditomorpha</taxon>
        <taxon>Strongyloidea</taxon>
        <taxon>Strongylidae</taxon>
        <taxon>Cylicocyclus</taxon>
    </lineage>
</organism>
<name>A0AA36M3S3_CYLNA</name>
<dbReference type="InterPro" id="IPR036055">
    <property type="entry name" value="LDL_receptor-like_sf"/>
</dbReference>
<keyword evidence="5" id="KW-0677">Repeat</keyword>
<comment type="caution">
    <text evidence="14">The sequence shown here is derived from an EMBL/GenBank/DDBJ whole genome shotgun (WGS) entry which is preliminary data.</text>
</comment>
<keyword evidence="3" id="KW-0254">Endocytosis</keyword>
<keyword evidence="9" id="KW-0675">Receptor</keyword>
<keyword evidence="10" id="KW-0325">Glycoprotein</keyword>
<feature type="domain" description="EGF-like" evidence="13">
    <location>
        <begin position="212"/>
        <end position="260"/>
    </location>
</feature>
<evidence type="ECO:0000313" key="15">
    <source>
        <dbReference type="Proteomes" id="UP001176961"/>
    </source>
</evidence>
<evidence type="ECO:0000256" key="10">
    <source>
        <dbReference type="ARBA" id="ARBA00023180"/>
    </source>
</evidence>
<evidence type="ECO:0000256" key="5">
    <source>
        <dbReference type="ARBA" id="ARBA00022737"/>
    </source>
</evidence>
<evidence type="ECO:0000256" key="1">
    <source>
        <dbReference type="ARBA" id="ARBA00004167"/>
    </source>
</evidence>
<dbReference type="InterPro" id="IPR011042">
    <property type="entry name" value="6-blade_b-propeller_TolB-like"/>
</dbReference>
<keyword evidence="4" id="KW-0812">Transmembrane</keyword>
<evidence type="ECO:0000256" key="3">
    <source>
        <dbReference type="ARBA" id="ARBA00022583"/>
    </source>
</evidence>
<feature type="disulfide bond" evidence="11">
    <location>
        <begin position="80"/>
        <end position="98"/>
    </location>
</feature>
<feature type="disulfide bond" evidence="11">
    <location>
        <begin position="26"/>
        <end position="44"/>
    </location>
</feature>
<feature type="disulfide bond" evidence="11">
    <location>
        <begin position="38"/>
        <end position="53"/>
    </location>
</feature>
<dbReference type="GO" id="GO:0005886">
    <property type="term" value="C:plasma membrane"/>
    <property type="evidence" value="ECO:0007669"/>
    <property type="project" value="TreeGrafter"/>
</dbReference>
<dbReference type="InterPro" id="IPR023415">
    <property type="entry name" value="LDLR_class-A_CS"/>
</dbReference>
<dbReference type="GO" id="GO:0006897">
    <property type="term" value="P:endocytosis"/>
    <property type="evidence" value="ECO:0007669"/>
    <property type="project" value="UniProtKB-KW"/>
</dbReference>
<dbReference type="AlphaFoldDB" id="A0AA36M3S3"/>
<evidence type="ECO:0000256" key="6">
    <source>
        <dbReference type="ARBA" id="ARBA00022989"/>
    </source>
</evidence>
<feature type="disulfide bond" evidence="11">
    <location>
        <begin position="73"/>
        <end position="85"/>
    </location>
</feature>
<dbReference type="SMART" id="SM00181">
    <property type="entry name" value="EGF"/>
    <property type="match status" value="1"/>
</dbReference>
<dbReference type="PANTHER" id="PTHR22722">
    <property type="entry name" value="LOW-DENSITY LIPOPROTEIN RECEPTOR-RELATED PROTEIN 2-RELATED"/>
    <property type="match status" value="1"/>
</dbReference>
<evidence type="ECO:0000313" key="14">
    <source>
        <dbReference type="EMBL" id="CAJ0597213.1"/>
    </source>
</evidence>
<dbReference type="PRINTS" id="PR00261">
    <property type="entry name" value="LDLRECEPTOR"/>
</dbReference>
<protein>
    <recommendedName>
        <fullName evidence="13">EGF-like domain-containing protein</fullName>
    </recommendedName>
</protein>
<dbReference type="SUPFAM" id="SSF57424">
    <property type="entry name" value="LDL receptor-like module"/>
    <property type="match status" value="4"/>
</dbReference>
<evidence type="ECO:0000256" key="12">
    <source>
        <dbReference type="PROSITE-ProRule" id="PRU00461"/>
    </source>
</evidence>
<dbReference type="InterPro" id="IPR051221">
    <property type="entry name" value="LDLR-related"/>
</dbReference>
<dbReference type="Pfam" id="PF00057">
    <property type="entry name" value="Ldl_recept_a"/>
    <property type="match status" value="4"/>
</dbReference>
<dbReference type="SUPFAM" id="SSF101898">
    <property type="entry name" value="NHL repeat"/>
    <property type="match status" value="1"/>
</dbReference>
<evidence type="ECO:0000256" key="9">
    <source>
        <dbReference type="ARBA" id="ARBA00023170"/>
    </source>
</evidence>
<proteinExistence type="predicted"/>
<evidence type="ECO:0000256" key="8">
    <source>
        <dbReference type="ARBA" id="ARBA00023157"/>
    </source>
</evidence>
<dbReference type="PROSITE" id="PS50068">
    <property type="entry name" value="LDLRA_2"/>
    <property type="match status" value="4"/>
</dbReference>
<sequence>MKDCENGLDESHCSYLHTCPPGDFLCRTGECVSGKYKCDGTLDCPGGEDERSCDYSDQVAAAARIFSSIITDCPEHMFHCSLGPCVARKYLCDGEYDCPLGDDEDDCTKNNRSELRSHELTSCEPGQILCADHTACFPKNWVCDGEKDCMDGSDEDDCELSVDNFLAEPVTELCKAGEHRCRGGKVCIPLNHTCNGTPDCPDQDDEGPLCNECSTRKIRCEYKCVNTPLGRPNGAHFLPFSYECTCAPGYRLGLDAHSCRLDRTHEGMLFVALGHEVRSMPLFDSRTSVAGYETIQAVGSLGVVRSVDYHISEQLLYITIAGSNLNGEVVNPSLTPGISICTKDGFFCRRIVNGKAADPIDQGKKQQYRGLALHPQRGAMVWIESYGSHHKIVSANMDGTNVRNLVENKLEYPTGLSIDFIRSDVYFGDVERQMIERVNMDTKERATFALKVSELSIHHESARSIHSFTTLPYGLAINHTMFQDQSHIGSALMKEHCLHGCLNGGQCHDIKNEHGTTVKIVCKYE</sequence>
<evidence type="ECO:0000256" key="2">
    <source>
        <dbReference type="ARBA" id="ARBA00022536"/>
    </source>
</evidence>
<feature type="disulfide bond" evidence="11">
    <location>
        <begin position="19"/>
        <end position="31"/>
    </location>
</feature>
<feature type="repeat" description="LDL-receptor class B" evidence="12">
    <location>
        <begin position="378"/>
        <end position="422"/>
    </location>
</feature>
<dbReference type="SMART" id="SM00135">
    <property type="entry name" value="LY"/>
    <property type="match status" value="2"/>
</dbReference>
<dbReference type="InterPro" id="IPR000033">
    <property type="entry name" value="LDLR_classB_rpt"/>
</dbReference>
<evidence type="ECO:0000259" key="13">
    <source>
        <dbReference type="SMART" id="SM00181"/>
    </source>
</evidence>
<keyword evidence="7" id="KW-0472">Membrane</keyword>
<feature type="disulfide bond" evidence="11">
    <location>
        <begin position="92"/>
        <end position="107"/>
    </location>
</feature>
<dbReference type="PROSITE" id="PS51120">
    <property type="entry name" value="LDLRB"/>
    <property type="match status" value="1"/>
</dbReference>
<accession>A0AA36M3S3</accession>
<dbReference type="Gene3D" id="2.120.10.30">
    <property type="entry name" value="TolB, C-terminal domain"/>
    <property type="match status" value="1"/>
</dbReference>
<gene>
    <name evidence="14" type="ORF">CYNAS_LOCUS9196</name>
</gene>
<keyword evidence="6" id="KW-1133">Transmembrane helix</keyword>
<evidence type="ECO:0000256" key="11">
    <source>
        <dbReference type="PROSITE-ProRule" id="PRU00124"/>
    </source>
</evidence>
<dbReference type="CDD" id="cd00112">
    <property type="entry name" value="LDLa"/>
    <property type="match status" value="4"/>
</dbReference>
<comment type="caution">
    <text evidence="11">Lacks conserved residue(s) required for the propagation of feature annotation.</text>
</comment>
<dbReference type="SMART" id="SM00192">
    <property type="entry name" value="LDLa"/>
    <property type="match status" value="4"/>
</dbReference>
<dbReference type="InterPro" id="IPR002172">
    <property type="entry name" value="LDrepeatLR_classA_rpt"/>
</dbReference>
<dbReference type="Proteomes" id="UP001176961">
    <property type="component" value="Unassembled WGS sequence"/>
</dbReference>
<dbReference type="InterPro" id="IPR000742">
    <property type="entry name" value="EGF"/>
</dbReference>
<dbReference type="Gene3D" id="4.10.400.10">
    <property type="entry name" value="Low-density Lipoprotein Receptor"/>
    <property type="match status" value="4"/>
</dbReference>
<keyword evidence="8 11" id="KW-1015">Disulfide bond</keyword>
<reference evidence="14" key="1">
    <citation type="submission" date="2023-07" db="EMBL/GenBank/DDBJ databases">
        <authorList>
            <consortium name="CYATHOMIX"/>
        </authorList>
    </citation>
    <scope>NUCLEOTIDE SEQUENCE</scope>
    <source>
        <strain evidence="14">N/A</strain>
    </source>
</reference>
<comment type="subcellular location">
    <subcellularLocation>
        <location evidence="1">Membrane</location>
        <topology evidence="1">Single-pass membrane protein</topology>
    </subcellularLocation>
</comment>
<keyword evidence="15" id="KW-1185">Reference proteome</keyword>
<dbReference type="GO" id="GO:0043235">
    <property type="term" value="C:receptor complex"/>
    <property type="evidence" value="ECO:0007669"/>
    <property type="project" value="TreeGrafter"/>
</dbReference>
<feature type="disulfide bond" evidence="11">
    <location>
        <begin position="143"/>
        <end position="158"/>
    </location>
</feature>